<reference evidence="1" key="1">
    <citation type="submission" date="2022-10" db="EMBL/GenBank/DDBJ databases">
        <title>Complete Genome of Trichothecium roseum strain YXFP-22015, a Plant Pathogen Isolated from Citrus.</title>
        <authorList>
            <person name="Wang Y."/>
            <person name="Zhu L."/>
        </authorList>
    </citation>
    <scope>NUCLEOTIDE SEQUENCE</scope>
    <source>
        <strain evidence="1">YXFP-22015</strain>
    </source>
</reference>
<sequence>MLGKEGEILDSEYIFKSLIFTPAMRYLTSLALLNGFLAGTASAVNFDKRCESKDVCLTSLIWCESQGGGCEFPEHVYPVDANNKASSTALIWQQEYELTWRIRNSDYTVNLRWNFGGGLNGDPEVDGYMWEKNFTNGETSYKFSFQDIADGIAGNTTGFYALKGMASDLGNRIQLSQPDLQEEKDEDDSSNNEWSALDYTDPFMVIDYQAERFLEAQRLRGRNGNYNKWKLGVGVGVGVGVPLLLAAAFVGGCLMGKGRKAGGGGKDKSLEMENQNEAPTAS</sequence>
<proteinExistence type="predicted"/>
<gene>
    <name evidence="1" type="ORF">N3K66_007966</name>
</gene>
<dbReference type="EMBL" id="CM047947">
    <property type="protein sequence ID" value="KAI9896944.1"/>
    <property type="molecule type" value="Genomic_DNA"/>
</dbReference>
<evidence type="ECO:0000313" key="1">
    <source>
        <dbReference type="EMBL" id="KAI9896944.1"/>
    </source>
</evidence>
<dbReference type="Proteomes" id="UP001163324">
    <property type="component" value="Chromosome 8"/>
</dbReference>
<keyword evidence="2" id="KW-1185">Reference proteome</keyword>
<evidence type="ECO:0000313" key="2">
    <source>
        <dbReference type="Proteomes" id="UP001163324"/>
    </source>
</evidence>
<protein>
    <submittedName>
        <fullName evidence="1">Uncharacterized protein</fullName>
    </submittedName>
</protein>
<name>A0ACC0US34_9HYPO</name>
<organism evidence="1 2">
    <name type="scientific">Trichothecium roseum</name>
    <dbReference type="NCBI Taxonomy" id="47278"/>
    <lineage>
        <taxon>Eukaryota</taxon>
        <taxon>Fungi</taxon>
        <taxon>Dikarya</taxon>
        <taxon>Ascomycota</taxon>
        <taxon>Pezizomycotina</taxon>
        <taxon>Sordariomycetes</taxon>
        <taxon>Hypocreomycetidae</taxon>
        <taxon>Hypocreales</taxon>
        <taxon>Hypocreales incertae sedis</taxon>
        <taxon>Trichothecium</taxon>
    </lineage>
</organism>
<accession>A0ACC0US34</accession>
<comment type="caution">
    <text evidence="1">The sequence shown here is derived from an EMBL/GenBank/DDBJ whole genome shotgun (WGS) entry which is preliminary data.</text>
</comment>